<reference evidence="2 3" key="1">
    <citation type="submission" date="2019-05" db="EMBL/GenBank/DDBJ databases">
        <title>Another draft genome of Portunus trituberculatus and its Hox gene families provides insights of decapod evolution.</title>
        <authorList>
            <person name="Jeong J.-H."/>
            <person name="Song I."/>
            <person name="Kim S."/>
            <person name="Choi T."/>
            <person name="Kim D."/>
            <person name="Ryu S."/>
            <person name="Kim W."/>
        </authorList>
    </citation>
    <scope>NUCLEOTIDE SEQUENCE [LARGE SCALE GENOMIC DNA]</scope>
    <source>
        <tissue evidence="2">Muscle</tissue>
    </source>
</reference>
<dbReference type="AlphaFoldDB" id="A0A5B7JIP2"/>
<evidence type="ECO:0000313" key="2">
    <source>
        <dbReference type="EMBL" id="MPC92868.1"/>
    </source>
</evidence>
<dbReference type="Proteomes" id="UP000324222">
    <property type="component" value="Unassembled WGS sequence"/>
</dbReference>
<dbReference type="EMBL" id="VSRR010092779">
    <property type="protein sequence ID" value="MPC92868.1"/>
    <property type="molecule type" value="Genomic_DNA"/>
</dbReference>
<gene>
    <name evidence="2" type="ORF">E2C01_087980</name>
</gene>
<name>A0A5B7JIP2_PORTR</name>
<organism evidence="2 3">
    <name type="scientific">Portunus trituberculatus</name>
    <name type="common">Swimming crab</name>
    <name type="synonym">Neptunus trituberculatus</name>
    <dbReference type="NCBI Taxonomy" id="210409"/>
    <lineage>
        <taxon>Eukaryota</taxon>
        <taxon>Metazoa</taxon>
        <taxon>Ecdysozoa</taxon>
        <taxon>Arthropoda</taxon>
        <taxon>Crustacea</taxon>
        <taxon>Multicrustacea</taxon>
        <taxon>Malacostraca</taxon>
        <taxon>Eumalacostraca</taxon>
        <taxon>Eucarida</taxon>
        <taxon>Decapoda</taxon>
        <taxon>Pleocyemata</taxon>
        <taxon>Brachyura</taxon>
        <taxon>Eubrachyura</taxon>
        <taxon>Portunoidea</taxon>
        <taxon>Portunidae</taxon>
        <taxon>Portuninae</taxon>
        <taxon>Portunus</taxon>
    </lineage>
</organism>
<keyword evidence="3" id="KW-1185">Reference proteome</keyword>
<evidence type="ECO:0000313" key="3">
    <source>
        <dbReference type="Proteomes" id="UP000324222"/>
    </source>
</evidence>
<protein>
    <recommendedName>
        <fullName evidence="4">Secreted protein</fullName>
    </recommendedName>
</protein>
<keyword evidence="1" id="KW-0732">Signal</keyword>
<proteinExistence type="predicted"/>
<sequence>MCVCVCVAGIHRWLCDAVPYFLLLGGPHCEHPGPDGGTVCLPSHPPSPLVWLWQLSFRHTLYTMQLFLHFSSM</sequence>
<evidence type="ECO:0008006" key="4">
    <source>
        <dbReference type="Google" id="ProtNLM"/>
    </source>
</evidence>
<accession>A0A5B7JIP2</accession>
<feature type="signal peptide" evidence="1">
    <location>
        <begin position="1"/>
        <end position="17"/>
    </location>
</feature>
<feature type="chain" id="PRO_5022888604" description="Secreted protein" evidence="1">
    <location>
        <begin position="18"/>
        <end position="73"/>
    </location>
</feature>
<evidence type="ECO:0000256" key="1">
    <source>
        <dbReference type="SAM" id="SignalP"/>
    </source>
</evidence>
<comment type="caution">
    <text evidence="2">The sequence shown here is derived from an EMBL/GenBank/DDBJ whole genome shotgun (WGS) entry which is preliminary data.</text>
</comment>